<sequence>MSAPVRFLLVAVTGWALVRSVTLGALPGPEAFAVTKAEAAPVPPIVPTQFPPITPVGMDIDQVPAEYPAYPTYPNGPAYAGQAQPPRYLPAPVYYYPASAPSRVVHVPLPPAKPQLAEPEAEPAQFYAPVPQLDQWDLAQVARGNFSGPPRQSTPVPAGIPQFIPKKHLDRLQFSAWAMLRGRPGTGSLASGGTLGGSQAGGRLTYAFDPRIAASLRSSSPIGGARGGEVAAGVRFTPIPSIPFAITAERRQAIGKFSTGRSDFALFAEGGIYQRPIGWDFMLDGYAQAGVVGLRERDLFADGGLAVSRPVWGRFSAGFGVWGGYQPGLYRVDAGPRISMRVRPNISVHVDWRQRLAGTAEPSSGPAVTLGANF</sequence>
<organism evidence="1 2">
    <name type="scientific">Sphingomonas daechungensis</name>
    <dbReference type="NCBI Taxonomy" id="1176646"/>
    <lineage>
        <taxon>Bacteria</taxon>
        <taxon>Pseudomonadati</taxon>
        <taxon>Pseudomonadota</taxon>
        <taxon>Alphaproteobacteria</taxon>
        <taxon>Sphingomonadales</taxon>
        <taxon>Sphingomonadaceae</taxon>
        <taxon>Sphingomonas</taxon>
    </lineage>
</organism>
<accession>A0ABX6T911</accession>
<evidence type="ECO:0000313" key="1">
    <source>
        <dbReference type="EMBL" id="QNP44163.1"/>
    </source>
</evidence>
<evidence type="ECO:0000313" key="2">
    <source>
        <dbReference type="Proteomes" id="UP000516134"/>
    </source>
</evidence>
<dbReference type="RefSeq" id="WP_187715584.1">
    <property type="nucleotide sequence ID" value="NZ_BAABJC010000001.1"/>
</dbReference>
<gene>
    <name evidence="1" type="ORF">H9L15_06505</name>
</gene>
<keyword evidence="2" id="KW-1185">Reference proteome</keyword>
<reference evidence="1 2" key="1">
    <citation type="submission" date="2020-08" db="EMBL/GenBank/DDBJ databases">
        <title>Genome sequence of Sphingomonas daechungensis KACC 18115T.</title>
        <authorList>
            <person name="Hyun D.-W."/>
            <person name="Bae J.-W."/>
        </authorList>
    </citation>
    <scope>NUCLEOTIDE SEQUENCE [LARGE SCALE GENOMIC DNA]</scope>
    <source>
        <strain evidence="1 2">KACC 18115</strain>
    </source>
</reference>
<name>A0ABX6T911_9SPHN</name>
<evidence type="ECO:0008006" key="3">
    <source>
        <dbReference type="Google" id="ProtNLM"/>
    </source>
</evidence>
<proteinExistence type="predicted"/>
<protein>
    <recommendedName>
        <fullName evidence="3">Bacterial surface antigen (D15) domain-containing protein</fullName>
    </recommendedName>
</protein>
<dbReference type="EMBL" id="CP060780">
    <property type="protein sequence ID" value="QNP44163.1"/>
    <property type="molecule type" value="Genomic_DNA"/>
</dbReference>
<dbReference type="Proteomes" id="UP000516134">
    <property type="component" value="Chromosome"/>
</dbReference>